<accession>A0AA38G5J6</accession>
<organism evidence="3 4">
    <name type="scientific">Taxus chinensis</name>
    <name type="common">Chinese yew</name>
    <name type="synonym">Taxus wallichiana var. chinensis</name>
    <dbReference type="NCBI Taxonomy" id="29808"/>
    <lineage>
        <taxon>Eukaryota</taxon>
        <taxon>Viridiplantae</taxon>
        <taxon>Streptophyta</taxon>
        <taxon>Embryophyta</taxon>
        <taxon>Tracheophyta</taxon>
        <taxon>Spermatophyta</taxon>
        <taxon>Pinopsida</taxon>
        <taxon>Pinidae</taxon>
        <taxon>Conifers II</taxon>
        <taxon>Cupressales</taxon>
        <taxon>Taxaceae</taxon>
        <taxon>Taxus</taxon>
    </lineage>
</organism>
<dbReference type="PROSITE" id="PS51886">
    <property type="entry name" value="TLDC"/>
    <property type="match status" value="1"/>
</dbReference>
<feature type="non-terminal residue" evidence="3">
    <location>
        <position position="1"/>
    </location>
</feature>
<dbReference type="PANTHER" id="PTHR23354">
    <property type="entry name" value="NUCLEOLAR PROTEIN 7/ESTROGEN RECEPTOR COACTIVATOR-RELATED"/>
    <property type="match status" value="1"/>
</dbReference>
<evidence type="ECO:0000313" key="4">
    <source>
        <dbReference type="Proteomes" id="UP000824469"/>
    </source>
</evidence>
<dbReference type="Proteomes" id="UP000824469">
    <property type="component" value="Unassembled WGS sequence"/>
</dbReference>
<feature type="domain" description="TLDc" evidence="2">
    <location>
        <begin position="140"/>
        <end position="240"/>
    </location>
</feature>
<evidence type="ECO:0000259" key="2">
    <source>
        <dbReference type="PROSITE" id="PS51886"/>
    </source>
</evidence>
<dbReference type="AlphaFoldDB" id="A0AA38G5J6"/>
<keyword evidence="4" id="KW-1185">Reference proteome</keyword>
<comment type="caution">
    <text evidence="3">The sequence shown here is derived from an EMBL/GenBank/DDBJ whole genome shotgun (WGS) entry which is preliminary data.</text>
</comment>
<sequence length="240" mass="26686">MDDMMDKEDKGATVAEGDLYGPDTSSLSAFLFSLLPAPDTGSNEYTTSQNVEYEASSLDLGNSIQQKRQTKSSVRQDEFSDYKLEFETHGSREDEYGLHEEDNEWELVTETGSKTCDTSDHRRVSQKATPFLPVLSDESSFLSDNLRECLNACLPAVVKGCQWVLLYSTQKHGISLLTLIRKSADRPGPFLLVTGDMQGAVFGGLLDGPLKPTPKKKYQGTNQTFVFTTVYGEPRLFRPT</sequence>
<name>A0AA38G5J6_TAXCH</name>
<dbReference type="InterPro" id="IPR006571">
    <property type="entry name" value="TLDc_dom"/>
</dbReference>
<evidence type="ECO:0000313" key="3">
    <source>
        <dbReference type="EMBL" id="KAH9315314.1"/>
    </source>
</evidence>
<dbReference type="PANTHER" id="PTHR23354:SF74">
    <property type="entry name" value="TLD-DOMAIN CONTAINING NUCLEOLAR PROTEIN"/>
    <property type="match status" value="1"/>
</dbReference>
<gene>
    <name evidence="3" type="ORF">KI387_023941</name>
</gene>
<proteinExistence type="predicted"/>
<evidence type="ECO:0000256" key="1">
    <source>
        <dbReference type="SAM" id="MobiDB-lite"/>
    </source>
</evidence>
<dbReference type="EMBL" id="JAHRHJ020000005">
    <property type="protein sequence ID" value="KAH9315314.1"/>
    <property type="molecule type" value="Genomic_DNA"/>
</dbReference>
<reference evidence="3 4" key="1">
    <citation type="journal article" date="2021" name="Nat. Plants">
        <title>The Taxus genome provides insights into paclitaxel biosynthesis.</title>
        <authorList>
            <person name="Xiong X."/>
            <person name="Gou J."/>
            <person name="Liao Q."/>
            <person name="Li Y."/>
            <person name="Zhou Q."/>
            <person name="Bi G."/>
            <person name="Li C."/>
            <person name="Du R."/>
            <person name="Wang X."/>
            <person name="Sun T."/>
            <person name="Guo L."/>
            <person name="Liang H."/>
            <person name="Lu P."/>
            <person name="Wu Y."/>
            <person name="Zhang Z."/>
            <person name="Ro D.K."/>
            <person name="Shang Y."/>
            <person name="Huang S."/>
            <person name="Yan J."/>
        </authorList>
    </citation>
    <scope>NUCLEOTIDE SEQUENCE [LARGE SCALE GENOMIC DNA]</scope>
    <source>
        <strain evidence="3">Ta-2019</strain>
    </source>
</reference>
<dbReference type="OMA" id="THGSRED"/>
<protein>
    <recommendedName>
        <fullName evidence="2">TLDc domain-containing protein</fullName>
    </recommendedName>
</protein>
<feature type="region of interest" description="Disordered" evidence="1">
    <location>
        <begin position="1"/>
        <end position="21"/>
    </location>
</feature>
<dbReference type="SMART" id="SM00584">
    <property type="entry name" value="TLDc"/>
    <property type="match status" value="1"/>
</dbReference>
<dbReference type="Pfam" id="PF07534">
    <property type="entry name" value="TLD"/>
    <property type="match status" value="1"/>
</dbReference>